<organism evidence="2 3">
    <name type="scientific">Legionella steelei</name>
    <dbReference type="NCBI Taxonomy" id="947033"/>
    <lineage>
        <taxon>Bacteria</taxon>
        <taxon>Pseudomonadati</taxon>
        <taxon>Pseudomonadota</taxon>
        <taxon>Gammaproteobacteria</taxon>
        <taxon>Legionellales</taxon>
        <taxon>Legionellaceae</taxon>
        <taxon>Legionella</taxon>
    </lineage>
</organism>
<dbReference type="RefSeq" id="WP_058510471.1">
    <property type="nucleotide sequence ID" value="NZ_LNYY01000019.1"/>
</dbReference>
<dbReference type="OrthoDB" id="5654295at2"/>
<keyword evidence="3" id="KW-1185">Reference proteome</keyword>
<name>A0A0W0ZGT2_9GAMM</name>
<evidence type="ECO:0000313" key="3">
    <source>
        <dbReference type="Proteomes" id="UP000054926"/>
    </source>
</evidence>
<dbReference type="EMBL" id="LNYY01000019">
    <property type="protein sequence ID" value="KTD68369.1"/>
    <property type="molecule type" value="Genomic_DNA"/>
</dbReference>
<sequence>MSQSKEEQLKIVDEVQLLLNELRSLKNTQFHRLKQPEFGQMVFNGIVKKFSPFATANKLFTSLIPTERPEQKSDLEVDEVNELWRELWGIFSQLELDINSIASLPEKERLPQQKAIFTEALKQIGPKFARAIEIDTDIKSFEYSEKISYAEMQSLAQKKMAFIKKQLESELSVDPLKQKWKEVEQIINKEFQQELPITSDYVNLLNALHQLEDIEKIPRNRVPNAQKIEKVARKKKSKVGKIVDGVEDQTRSLSELNASLISTIISNLEVLHMLETTQWKELKLKSFPQNEAIRKLEDFYQKALGSSPITILERFSQFTVKICELKNEMFGEESVEAEQLKKEAEAQLLQLEKDMDNFSQEAEKLQAMKLNREQYLRAANKLLEEQNKLLKERLEKINPIINNILAIDKILIDFDESAQQEELFSTKKAAFYERYEPFLNEVADFKNELFLRLKNKNGSEIEELKQELEDLVQQTLKAEENIQESNKPNLANYSNLLNHVFKLEKANERARNIFKKIEDKIPEQKRENQIREEFSMKRDILLEINETLRLPDTEFKVQEVQLEIIKFLDTQIPRFEKKVKQAPINQVEEELEAINSTLEQLGVSLLRAKVTPTVAQQHFKILCNKYRYSGDPLLNTMEQLRDAPHCRDIRVTIDLNEDKRFKGALHREDFIIATENYDFEEWTNDLTLWPREELVAYCKQLVEFAEIALIGGIEAYSRQYNPEVIAAFEDAMAFASPSQVNPLTLFRQMSAFISVAADNTDELDRLIKSIYSSYSDLKRDFKKQYPSVDIEAMPTFLTELEFSEEIVKQISDERLTQILIDVNNQGDLEAFLRQELQTYHYLQRGMELPGGEQVEHSNHLDLLALRTSRDVIATILKAHYLTAIQKQIEIEQAIAPKSKIMDDLLNLKNSVASNPIHAFLSNNLSGVIENRRRSEDKESIENRLQKLKNEQIYNSFNTLYEIQMGALGHSLSQDLEDDTTIDSSEKLSRLQEKIKANVQRHPLGQTSVSLKKLGFPQDFYSLIEKNKDFLKWTEFLQESLGKMEDPFLSNEDKEFLQEVSQPSWLKDLNEEIKSIILTEPQDAEHCFKLVGRLNELSAQVERLSGIQKKWMQMIDSVLKAYPSESRTYNPRFHGTQQADEWGQIIGVLNSETVKQNLIQYRSNRAQLEKIKEHGFEVGVDYKNFLTTLQDNKLILNAGRESYKTLKDLRKKEVGELPKKLLVAIEVLGELNATIIHTYSKDMTKEQKALLRAINGNMVNLWRNGQRIFNDLENSSLGSEEICAAITEASDFLTSLPTTVSRCFDEEHYNQLNEAGLDDIDKIYNRVMEIIAEFCKEWEFEFDYQRSVGQGTQNYRDRISAITKQIDVPEEGLNLSKK</sequence>
<gene>
    <name evidence="2" type="ORF">Lste_1527</name>
</gene>
<dbReference type="PATRIC" id="fig|947033.5.peg.1620"/>
<dbReference type="Proteomes" id="UP000054926">
    <property type="component" value="Unassembled WGS sequence"/>
</dbReference>
<protein>
    <submittedName>
        <fullName evidence="2">Uncharacterized protein</fullName>
    </submittedName>
</protein>
<keyword evidence="1" id="KW-0175">Coiled coil</keyword>
<feature type="coiled-coil region" evidence="1">
    <location>
        <begin position="327"/>
        <end position="396"/>
    </location>
</feature>
<reference evidence="2 3" key="1">
    <citation type="submission" date="2015-11" db="EMBL/GenBank/DDBJ databases">
        <title>Genomic analysis of 38 Legionella species identifies large and diverse effector repertoires.</title>
        <authorList>
            <person name="Burstein D."/>
            <person name="Amaro F."/>
            <person name="Zusman T."/>
            <person name="Lifshitz Z."/>
            <person name="Cohen O."/>
            <person name="Gilbert J.A."/>
            <person name="Pupko T."/>
            <person name="Shuman H.A."/>
            <person name="Segal G."/>
        </authorList>
    </citation>
    <scope>NUCLEOTIDE SEQUENCE [LARGE SCALE GENOMIC DNA]</scope>
    <source>
        <strain evidence="2 3">IMVS3376</strain>
    </source>
</reference>
<proteinExistence type="predicted"/>
<feature type="coiled-coil region" evidence="1">
    <location>
        <begin position="454"/>
        <end position="527"/>
    </location>
</feature>
<evidence type="ECO:0000256" key="1">
    <source>
        <dbReference type="SAM" id="Coils"/>
    </source>
</evidence>
<accession>A0A0W0ZGT2</accession>
<evidence type="ECO:0000313" key="2">
    <source>
        <dbReference type="EMBL" id="KTD68369.1"/>
    </source>
</evidence>
<comment type="caution">
    <text evidence="2">The sequence shown here is derived from an EMBL/GenBank/DDBJ whole genome shotgun (WGS) entry which is preliminary data.</text>
</comment>